<evidence type="ECO:0000313" key="13">
    <source>
        <dbReference type="Proteomes" id="UP001498771"/>
    </source>
</evidence>
<dbReference type="Pfam" id="PF00083">
    <property type="entry name" value="Sugar_tr"/>
    <property type="match status" value="1"/>
</dbReference>
<feature type="transmembrane region" description="Helical" evidence="9">
    <location>
        <begin position="202"/>
        <end position="225"/>
    </location>
</feature>
<feature type="transmembrane region" description="Helical" evidence="9">
    <location>
        <begin position="38"/>
        <end position="57"/>
    </location>
</feature>
<feature type="transmembrane region" description="Helical" evidence="9">
    <location>
        <begin position="137"/>
        <end position="156"/>
    </location>
</feature>
<feature type="transmembrane region" description="Helical" evidence="9">
    <location>
        <begin position="112"/>
        <end position="131"/>
    </location>
</feature>
<evidence type="ECO:0000256" key="4">
    <source>
        <dbReference type="ARBA" id="ARBA00022692"/>
    </source>
</evidence>
<accession>A0ABR1FE80</accession>
<dbReference type="EMBL" id="JBBJBU010000001">
    <property type="protein sequence ID" value="KAK7207348.1"/>
    <property type="molecule type" value="Genomic_DNA"/>
</dbReference>
<dbReference type="RefSeq" id="XP_064770381.1">
    <property type="nucleotide sequence ID" value="XM_064911413.1"/>
</dbReference>
<feature type="transmembrane region" description="Helical" evidence="9">
    <location>
        <begin position="83"/>
        <end position="105"/>
    </location>
</feature>
<proteinExistence type="inferred from homology"/>
<keyword evidence="6 9" id="KW-0472">Membrane</keyword>
<evidence type="ECO:0000256" key="7">
    <source>
        <dbReference type="RuleBase" id="RU003346"/>
    </source>
</evidence>
<dbReference type="InterPro" id="IPR005829">
    <property type="entry name" value="Sugar_transporter_CS"/>
</dbReference>
<dbReference type="InterPro" id="IPR050360">
    <property type="entry name" value="MFS_Sugar_Transporters"/>
</dbReference>
<evidence type="ECO:0000256" key="8">
    <source>
        <dbReference type="SAM" id="MobiDB-lite"/>
    </source>
</evidence>
<keyword evidence="13" id="KW-1185">Reference proteome</keyword>
<evidence type="ECO:0000313" key="11">
    <source>
        <dbReference type="EMBL" id="KAK7203445.1"/>
    </source>
</evidence>
<dbReference type="InterPro" id="IPR020846">
    <property type="entry name" value="MFS_dom"/>
</dbReference>
<dbReference type="InterPro" id="IPR003663">
    <property type="entry name" value="Sugar/inositol_transpt"/>
</dbReference>
<feature type="transmembrane region" description="Helical" evidence="9">
    <location>
        <begin position="398"/>
        <end position="419"/>
    </location>
</feature>
<organism evidence="12 13">
    <name type="scientific">Myxozyma melibiosi</name>
    <dbReference type="NCBI Taxonomy" id="54550"/>
    <lineage>
        <taxon>Eukaryota</taxon>
        <taxon>Fungi</taxon>
        <taxon>Dikarya</taxon>
        <taxon>Ascomycota</taxon>
        <taxon>Saccharomycotina</taxon>
        <taxon>Lipomycetes</taxon>
        <taxon>Lipomycetales</taxon>
        <taxon>Lipomycetaceae</taxon>
        <taxon>Myxozyma</taxon>
    </lineage>
</organism>
<dbReference type="InterPro" id="IPR036259">
    <property type="entry name" value="MFS_trans_sf"/>
</dbReference>
<sequence>MTDFADLKNEAAGIEHRDVTLEDVLPKDAPPWYRDSRLLLLNFLLLVPMFSSTGIGYDGSMINGLQAQSQWQDFFNHPTGYTLGHISCGPTYGMFVGVVPAGYIADKWGRKAGITTGATTMIIASAIQAAAQNYGMFLAARIIIGAGAVIAIVPSPSLLSELSFPTHRAVMTTAYNVLWYGGAILAAWITYGTYWMGESNTWSWRIPSLLQAFFPLCQLAMVYWLPESPRFLIFNDRIDEARAILTYYHANGNENSALVDFELSEIIAALEMEKQHKDVSFKVLFAKENRRRAFIAMMVPFMQQMSGNGLVSYYLSLILNSIGITTSSEQLVINGGLCIYNLGCATILIGLVPRFGRRFMFLSCLGSMLVIFVIWTILSAINQQRNFEQKSLGQGVLAMIFLYDLAYNIGLMGLPYLYLTEVLPYYIRSHGMSLGQFTTASVGVYQAYVNPIAMDAISWKYYIVYCCIIAGEFAVVFFFFPETKGATLEESTEVFDKAVRGSGAPSRDPMDELEKAGGVGKE</sequence>
<evidence type="ECO:0000256" key="6">
    <source>
        <dbReference type="ARBA" id="ARBA00023136"/>
    </source>
</evidence>
<dbReference type="InterPro" id="IPR005828">
    <property type="entry name" value="MFS_sugar_transport-like"/>
</dbReference>
<comment type="subcellular location">
    <subcellularLocation>
        <location evidence="1">Membrane</location>
        <topology evidence="1">Multi-pass membrane protein</topology>
    </subcellularLocation>
</comment>
<comment type="caution">
    <text evidence="12">The sequence shown here is derived from an EMBL/GenBank/DDBJ whole genome shotgun (WGS) entry which is preliminary data.</text>
</comment>
<evidence type="ECO:0000256" key="5">
    <source>
        <dbReference type="ARBA" id="ARBA00022989"/>
    </source>
</evidence>
<name>A0ABR1FE80_9ASCO</name>
<dbReference type="SUPFAM" id="SSF103473">
    <property type="entry name" value="MFS general substrate transporter"/>
    <property type="match status" value="1"/>
</dbReference>
<reference evidence="12 13" key="1">
    <citation type="submission" date="2024-03" db="EMBL/GenBank/DDBJ databases">
        <title>Genome-scale model development and genomic sequencing of the oleaginous clade Lipomyces.</title>
        <authorList>
            <consortium name="Lawrence Berkeley National Laboratory"/>
            <person name="Czajka J.J."/>
            <person name="Han Y."/>
            <person name="Kim J."/>
            <person name="Mondo S.J."/>
            <person name="Hofstad B.A."/>
            <person name="Robles A."/>
            <person name="Haridas S."/>
            <person name="Riley R."/>
            <person name="LaButti K."/>
            <person name="Pangilinan J."/>
            <person name="Andreopoulos W."/>
            <person name="Lipzen A."/>
            <person name="Yan J."/>
            <person name="Wang M."/>
            <person name="Ng V."/>
            <person name="Grigoriev I.V."/>
            <person name="Spatafora J.W."/>
            <person name="Magnuson J.K."/>
            <person name="Baker S.E."/>
            <person name="Pomraning K.R."/>
        </authorList>
    </citation>
    <scope>NUCLEOTIDE SEQUENCE [LARGE SCALE GENOMIC DNA]</scope>
    <source>
        <strain evidence="12 13">Phaff 52-87</strain>
    </source>
</reference>
<evidence type="ECO:0000313" key="12">
    <source>
        <dbReference type="EMBL" id="KAK7207348.1"/>
    </source>
</evidence>
<feature type="domain" description="Major facilitator superfamily (MFS) profile" evidence="10">
    <location>
        <begin position="44"/>
        <end position="484"/>
    </location>
</feature>
<feature type="compositionally biased region" description="Basic and acidic residues" evidence="8">
    <location>
        <begin position="508"/>
        <end position="522"/>
    </location>
</feature>
<dbReference type="Gene3D" id="1.20.1250.20">
    <property type="entry name" value="MFS general substrate transporter like domains"/>
    <property type="match status" value="1"/>
</dbReference>
<evidence type="ECO:0000256" key="1">
    <source>
        <dbReference type="ARBA" id="ARBA00004141"/>
    </source>
</evidence>
<feature type="transmembrane region" description="Helical" evidence="9">
    <location>
        <begin position="177"/>
        <end position="196"/>
    </location>
</feature>
<feature type="transmembrane region" description="Helical" evidence="9">
    <location>
        <begin position="359"/>
        <end position="378"/>
    </location>
</feature>
<feature type="transmembrane region" description="Helical" evidence="9">
    <location>
        <begin position="461"/>
        <end position="480"/>
    </location>
</feature>
<comment type="similarity">
    <text evidence="2 7">Belongs to the major facilitator superfamily. Sugar transporter (TC 2.A.1.1) family.</text>
</comment>
<dbReference type="PROSITE" id="PS50850">
    <property type="entry name" value="MFS"/>
    <property type="match status" value="1"/>
</dbReference>
<dbReference type="Proteomes" id="UP001498771">
    <property type="component" value="Unassembled WGS sequence"/>
</dbReference>
<protein>
    <submittedName>
        <fullName evidence="12">General substrate transporter</fullName>
    </submittedName>
</protein>
<evidence type="ECO:0000256" key="9">
    <source>
        <dbReference type="SAM" id="Phobius"/>
    </source>
</evidence>
<feature type="transmembrane region" description="Helical" evidence="9">
    <location>
        <begin position="294"/>
        <end position="319"/>
    </location>
</feature>
<dbReference type="PROSITE" id="PS00216">
    <property type="entry name" value="SUGAR_TRANSPORT_1"/>
    <property type="match status" value="1"/>
</dbReference>
<dbReference type="PANTHER" id="PTHR48022:SF24">
    <property type="entry name" value="HEXOSE TRANSPORTER PROTEIN (AFU_ORTHOLOGUE AFUA_8G04480)"/>
    <property type="match status" value="1"/>
</dbReference>
<dbReference type="EMBL" id="JBBJBU010000012">
    <property type="protein sequence ID" value="KAK7203445.1"/>
    <property type="molecule type" value="Genomic_DNA"/>
</dbReference>
<evidence type="ECO:0000256" key="3">
    <source>
        <dbReference type="ARBA" id="ARBA00022448"/>
    </source>
</evidence>
<dbReference type="NCBIfam" id="TIGR00879">
    <property type="entry name" value="SP"/>
    <property type="match status" value="1"/>
</dbReference>
<keyword evidence="3 7" id="KW-0813">Transport</keyword>
<feature type="region of interest" description="Disordered" evidence="8">
    <location>
        <begin position="499"/>
        <end position="522"/>
    </location>
</feature>
<feature type="transmembrane region" description="Helical" evidence="9">
    <location>
        <begin position="331"/>
        <end position="352"/>
    </location>
</feature>
<evidence type="ECO:0000256" key="2">
    <source>
        <dbReference type="ARBA" id="ARBA00010992"/>
    </source>
</evidence>
<keyword evidence="4 9" id="KW-0812">Transmembrane</keyword>
<evidence type="ECO:0000259" key="10">
    <source>
        <dbReference type="PROSITE" id="PS50850"/>
    </source>
</evidence>
<dbReference type="GeneID" id="90036925"/>
<dbReference type="PANTHER" id="PTHR48022">
    <property type="entry name" value="PLASTIDIC GLUCOSE TRANSPORTER 4"/>
    <property type="match status" value="1"/>
</dbReference>
<keyword evidence="5 9" id="KW-1133">Transmembrane helix</keyword>
<gene>
    <name evidence="12" type="ORF">BZA70DRAFT_271048</name>
    <name evidence="11" type="ORF">BZA70DRAFT_283709</name>
</gene>